<dbReference type="AlphaFoldDB" id="A0A010SFL6"/>
<proteinExistence type="predicted"/>
<keyword evidence="1" id="KW-0677">Repeat</keyword>
<dbReference type="InterPro" id="IPR036770">
    <property type="entry name" value="Ankyrin_rpt-contain_sf"/>
</dbReference>
<dbReference type="PANTHER" id="PTHR24171:SF9">
    <property type="entry name" value="ANKYRIN REPEAT DOMAIN-CONTAINING PROTEIN 39"/>
    <property type="match status" value="1"/>
</dbReference>
<evidence type="ECO:0000256" key="1">
    <source>
        <dbReference type="ARBA" id="ARBA00022737"/>
    </source>
</evidence>
<dbReference type="PROSITE" id="PS50088">
    <property type="entry name" value="ANK_REPEAT"/>
    <property type="match status" value="1"/>
</dbReference>
<dbReference type="OrthoDB" id="20872at2759"/>
<comment type="caution">
    <text evidence="4">The sequence shown here is derived from an EMBL/GenBank/DDBJ whole genome shotgun (WGS) entry which is preliminary data.</text>
</comment>
<dbReference type="KEGG" id="cfj:CFIO01_00715"/>
<dbReference type="STRING" id="1445577.A0A010SFL6"/>
<dbReference type="SUPFAM" id="SSF48403">
    <property type="entry name" value="Ankyrin repeat"/>
    <property type="match status" value="1"/>
</dbReference>
<reference evidence="4 5" key="1">
    <citation type="submission" date="2014-02" db="EMBL/GenBank/DDBJ databases">
        <title>The genome sequence of Colletotrichum fioriniae PJ7.</title>
        <authorList>
            <person name="Baroncelli R."/>
            <person name="Thon M.R."/>
        </authorList>
    </citation>
    <scope>NUCLEOTIDE SEQUENCE [LARGE SCALE GENOMIC DNA]</scope>
    <source>
        <strain evidence="4 5">PJ7</strain>
    </source>
</reference>
<dbReference type="EMBL" id="JARH01000224">
    <property type="protein sequence ID" value="EXF83573.1"/>
    <property type="molecule type" value="Genomic_DNA"/>
</dbReference>
<dbReference type="PANTHER" id="PTHR24171">
    <property type="entry name" value="ANKYRIN REPEAT DOMAIN-CONTAINING PROTEIN 39-RELATED"/>
    <property type="match status" value="1"/>
</dbReference>
<dbReference type="SMART" id="SM00248">
    <property type="entry name" value="ANK"/>
    <property type="match status" value="5"/>
</dbReference>
<dbReference type="Pfam" id="PF00023">
    <property type="entry name" value="Ank"/>
    <property type="match status" value="1"/>
</dbReference>
<feature type="repeat" description="ANK" evidence="3">
    <location>
        <begin position="64"/>
        <end position="96"/>
    </location>
</feature>
<protein>
    <submittedName>
        <fullName evidence="4">Uncharacterized protein</fullName>
    </submittedName>
</protein>
<organism evidence="4 5">
    <name type="scientific">Colletotrichum fioriniae PJ7</name>
    <dbReference type="NCBI Taxonomy" id="1445577"/>
    <lineage>
        <taxon>Eukaryota</taxon>
        <taxon>Fungi</taxon>
        <taxon>Dikarya</taxon>
        <taxon>Ascomycota</taxon>
        <taxon>Pezizomycotina</taxon>
        <taxon>Sordariomycetes</taxon>
        <taxon>Hypocreomycetidae</taxon>
        <taxon>Glomerellales</taxon>
        <taxon>Glomerellaceae</taxon>
        <taxon>Colletotrichum</taxon>
        <taxon>Colletotrichum acutatum species complex</taxon>
    </lineage>
</organism>
<evidence type="ECO:0000256" key="2">
    <source>
        <dbReference type="ARBA" id="ARBA00023043"/>
    </source>
</evidence>
<dbReference type="Gene3D" id="1.25.40.20">
    <property type="entry name" value="Ankyrin repeat-containing domain"/>
    <property type="match status" value="2"/>
</dbReference>
<dbReference type="Pfam" id="PF12796">
    <property type="entry name" value="Ank_2"/>
    <property type="match status" value="1"/>
</dbReference>
<dbReference type="InterPro" id="IPR002110">
    <property type="entry name" value="Ankyrin_rpt"/>
</dbReference>
<keyword evidence="2 3" id="KW-0040">ANK repeat</keyword>
<accession>A0A010SFL6</accession>
<dbReference type="eggNOG" id="KOG0504">
    <property type="taxonomic scope" value="Eukaryota"/>
</dbReference>
<dbReference type="Proteomes" id="UP000020467">
    <property type="component" value="Unassembled WGS sequence"/>
</dbReference>
<name>A0A010SFL6_9PEZI</name>
<sequence>MLGSPSDLINAVSLASQKDMYWMRGRRGQAFRGSLLHCAVLSSFQASLNLLLSDGADVDGPDEHQRSPLILAAELDSTKAVRLLVKAGASLKFYDDQNQTALMYAASAGNMEMIRVLDQSEEVALMTDDNGKTPLQYALSDKDTAIEVCNYFVKRGLDPALDGFKLLSPDKYEAEEGPMKTSLLACILNTGYLQFADNSGTRNPLSVAFMGNDPGRLYRLWRLLQRYPRTRKYLNEETKDNYSPLCFAAMYGKDIGVQQLLRYEADPNMEGCSQGSSPMAACTFGRLQAVEGLVRSGAVLSYTNENRVYKNAFDAALPHPQIRLWFFIGRFQDQPKLSS</sequence>
<keyword evidence="5" id="KW-1185">Reference proteome</keyword>
<gene>
    <name evidence="4" type="ORF">CFIO01_00715</name>
</gene>
<evidence type="ECO:0000313" key="5">
    <source>
        <dbReference type="Proteomes" id="UP000020467"/>
    </source>
</evidence>
<dbReference type="HOGENOM" id="CLU_818920_0_0_1"/>
<evidence type="ECO:0000256" key="3">
    <source>
        <dbReference type="PROSITE-ProRule" id="PRU00023"/>
    </source>
</evidence>
<evidence type="ECO:0000313" key="4">
    <source>
        <dbReference type="EMBL" id="EXF83573.1"/>
    </source>
</evidence>